<evidence type="ECO:0000259" key="2">
    <source>
        <dbReference type="Pfam" id="PF13472"/>
    </source>
</evidence>
<name>A0A2U3I947_9BURK</name>
<organism evidence="3 4">
    <name type="scientific">Caballeronia novacaledonica</name>
    <dbReference type="NCBI Taxonomy" id="1544861"/>
    <lineage>
        <taxon>Bacteria</taxon>
        <taxon>Pseudomonadati</taxon>
        <taxon>Pseudomonadota</taxon>
        <taxon>Betaproteobacteria</taxon>
        <taxon>Burkholderiales</taxon>
        <taxon>Burkholderiaceae</taxon>
        <taxon>Caballeronia</taxon>
    </lineage>
</organism>
<dbReference type="PANTHER" id="PTHR43784">
    <property type="entry name" value="GDSL-LIKE LIPASE/ACYLHYDROLASE, PUTATIVE (AFU_ORTHOLOGUE AFUA_2G00820)-RELATED"/>
    <property type="match status" value="1"/>
</dbReference>
<dbReference type="AlphaFoldDB" id="A0A2U3I947"/>
<reference evidence="4" key="1">
    <citation type="submission" date="2018-01" db="EMBL/GenBank/DDBJ databases">
        <authorList>
            <person name="Peeters C."/>
        </authorList>
    </citation>
    <scope>NUCLEOTIDE SEQUENCE [LARGE SCALE GENOMIC DNA]</scope>
</reference>
<accession>A0A2U3I947</accession>
<keyword evidence="4" id="KW-1185">Reference proteome</keyword>
<feature type="signal peptide" evidence="1">
    <location>
        <begin position="1"/>
        <end position="36"/>
    </location>
</feature>
<dbReference type="PANTHER" id="PTHR43784:SF2">
    <property type="entry name" value="GDSL-LIKE LIPASE_ACYLHYDROLASE, PUTATIVE (AFU_ORTHOLOGUE AFUA_2G00820)-RELATED"/>
    <property type="match status" value="1"/>
</dbReference>
<dbReference type="GO" id="GO:0016788">
    <property type="term" value="F:hydrolase activity, acting on ester bonds"/>
    <property type="evidence" value="ECO:0007669"/>
    <property type="project" value="UniProtKB-ARBA"/>
</dbReference>
<dbReference type="InterPro" id="IPR053140">
    <property type="entry name" value="GDSL_Rv0518-like"/>
</dbReference>
<dbReference type="Pfam" id="PF13472">
    <property type="entry name" value="Lipase_GDSL_2"/>
    <property type="match status" value="1"/>
</dbReference>
<keyword evidence="1" id="KW-0732">Signal</keyword>
<dbReference type="InterPro" id="IPR036514">
    <property type="entry name" value="SGNH_hydro_sf"/>
</dbReference>
<dbReference type="SUPFAM" id="SSF52266">
    <property type="entry name" value="SGNH hydrolase"/>
    <property type="match status" value="1"/>
</dbReference>
<evidence type="ECO:0000256" key="1">
    <source>
        <dbReference type="SAM" id="SignalP"/>
    </source>
</evidence>
<protein>
    <submittedName>
        <fullName evidence="3">Lipase/acylhydrolase</fullName>
    </submittedName>
</protein>
<feature type="chain" id="PRO_5015757413" evidence="1">
    <location>
        <begin position="37"/>
        <end position="412"/>
    </location>
</feature>
<gene>
    <name evidence="3" type="ORF">NOV72_03877</name>
</gene>
<dbReference type="Proteomes" id="UP000238169">
    <property type="component" value="Unassembled WGS sequence"/>
</dbReference>
<dbReference type="OrthoDB" id="1828825at2"/>
<sequence length="412" mass="42543">MSRLGSENALNKQLPRIRRAVTATALALSLSSSTFAQSISATLPWTGTWSAAPMSIGNGGFNNQTIRQIVHTSIGGTALGVQFSNLYGSDPLVIGDVHVALRASGQRTVPGSDKAVTFDGQSFVTIPPGRAMMSDPVAFQVPALTDIVVSAYLPQQTPGDTTGHVDGLQDVYIAPGDVSADTNFTGGVVNALGAQSYYFLTDVVVQNASATGVVVAFGASITDGLASQPNINGRWPNLLAARLQQAGMTVGVLNQGISGNDFFTNGSGEAGLTRFQRDVLDQYNVKWVIISDDAVNSLIGGAPPTAARLNSAFSELAQSAHAAGVRVICSTLTPFEGVSSWTPDIEATRAAVNAFVATAGSGCDAVLDQAAALSDPSNPPVMLGAYDSGDHLHPNQAGLQAIANSVNLGWLK</sequence>
<evidence type="ECO:0000313" key="4">
    <source>
        <dbReference type="Proteomes" id="UP000238169"/>
    </source>
</evidence>
<evidence type="ECO:0000313" key="3">
    <source>
        <dbReference type="EMBL" id="SPB16678.1"/>
    </source>
</evidence>
<proteinExistence type="predicted"/>
<dbReference type="InterPro" id="IPR013830">
    <property type="entry name" value="SGNH_hydro"/>
</dbReference>
<dbReference type="Gene3D" id="3.40.50.1110">
    <property type="entry name" value="SGNH hydrolase"/>
    <property type="match status" value="1"/>
</dbReference>
<keyword evidence="3" id="KW-0378">Hydrolase</keyword>
<feature type="domain" description="SGNH hydrolase-type esterase" evidence="2">
    <location>
        <begin position="216"/>
        <end position="400"/>
    </location>
</feature>
<dbReference type="EMBL" id="OGTP01000014">
    <property type="protein sequence ID" value="SPB16678.1"/>
    <property type="molecule type" value="Genomic_DNA"/>
</dbReference>